<dbReference type="PANTHER" id="PTHR13524:SF2">
    <property type="entry name" value="MYOTUBULARIN-RELATED PROTEIN 14"/>
    <property type="match status" value="1"/>
</dbReference>
<dbReference type="OrthoDB" id="2408718at2759"/>
<proteinExistence type="predicted"/>
<dbReference type="PANTHER" id="PTHR13524">
    <property type="entry name" value="MYOTUBULARIN-RELATED"/>
    <property type="match status" value="1"/>
</dbReference>
<feature type="compositionally biased region" description="Low complexity" evidence="1">
    <location>
        <begin position="125"/>
        <end position="143"/>
    </location>
</feature>
<organism evidence="2 3">
    <name type="scientific">Lobosporangium transversale</name>
    <dbReference type="NCBI Taxonomy" id="64571"/>
    <lineage>
        <taxon>Eukaryota</taxon>
        <taxon>Fungi</taxon>
        <taxon>Fungi incertae sedis</taxon>
        <taxon>Mucoromycota</taxon>
        <taxon>Mortierellomycotina</taxon>
        <taxon>Mortierellomycetes</taxon>
        <taxon>Mortierellales</taxon>
        <taxon>Mortierellaceae</taxon>
        <taxon>Lobosporangium</taxon>
    </lineage>
</organism>
<dbReference type="GeneID" id="33561675"/>
<feature type="region of interest" description="Disordered" evidence="1">
    <location>
        <begin position="225"/>
        <end position="278"/>
    </location>
</feature>
<dbReference type="InterPro" id="IPR039802">
    <property type="entry name" value="MTMR14"/>
</dbReference>
<evidence type="ECO:0000313" key="3">
    <source>
        <dbReference type="Proteomes" id="UP000193648"/>
    </source>
</evidence>
<sequence>MSSNLCQQSQAHRLYSLYLHYDASHTAKHDDPECKAVLQHCFSLFEKDYVVGTVANHGGQLCSSYPSEIAILEKQRVHSTTQQVPQTHKKDQAGDLIKSTQTDQSRHSDHAQLSKNSESLTKNTSVQSASSHISPSHSIVPQSTSDTFSNISPMLLSQRSGANGISINSSGNHNDDYTQRTVSNQEGFGRTLIEETADQSFDLSESEMMSFQDIRSELDMIRSPQTIQQHSDTSNDHDKSKRNILPFPFRISRPERKATTSESRASSISTTDRRTKEPISLTENKDKVNDTQELSKQFEKSHFARVRARFVVPCILVRGKNVCRSATLSNEVEVFMHSVNQKLNDLNQKRKMFLYGTGEKSPDKEDHESSLEKQRMEDIELLHQLGVTYINDLMVENRKVNRIDAELPPFVSDPHCR</sequence>
<evidence type="ECO:0000256" key="1">
    <source>
        <dbReference type="SAM" id="MobiDB-lite"/>
    </source>
</evidence>
<dbReference type="InParanoid" id="A0A1Y2G9K1"/>
<dbReference type="GO" id="GO:0004438">
    <property type="term" value="F:phosphatidylinositol-3-phosphate phosphatase activity"/>
    <property type="evidence" value="ECO:0007669"/>
    <property type="project" value="InterPro"/>
</dbReference>
<comment type="caution">
    <text evidence="2">The sequence shown here is derived from an EMBL/GenBank/DDBJ whole genome shotgun (WGS) entry which is preliminary data.</text>
</comment>
<feature type="region of interest" description="Disordered" evidence="1">
    <location>
        <begin position="76"/>
        <end position="146"/>
    </location>
</feature>
<dbReference type="RefSeq" id="XP_021876789.1">
    <property type="nucleotide sequence ID" value="XM_022019830.1"/>
</dbReference>
<protein>
    <submittedName>
        <fullName evidence="2">Uncharacterized protein</fullName>
    </submittedName>
</protein>
<dbReference type="AlphaFoldDB" id="A0A1Y2G9K1"/>
<dbReference type="Proteomes" id="UP000193648">
    <property type="component" value="Unassembled WGS sequence"/>
</dbReference>
<dbReference type="STRING" id="64571.A0A1Y2G9K1"/>
<dbReference type="EMBL" id="MCFF01000054">
    <property type="protein sequence ID" value="ORZ04852.1"/>
    <property type="molecule type" value="Genomic_DNA"/>
</dbReference>
<feature type="compositionally biased region" description="Polar residues" evidence="1">
    <location>
        <begin position="260"/>
        <end position="270"/>
    </location>
</feature>
<gene>
    <name evidence="2" type="ORF">BCR41DRAFT_192372</name>
</gene>
<name>A0A1Y2G9K1_9FUNG</name>
<evidence type="ECO:0000313" key="2">
    <source>
        <dbReference type="EMBL" id="ORZ04852.1"/>
    </source>
</evidence>
<reference evidence="2 3" key="1">
    <citation type="submission" date="2016-07" db="EMBL/GenBank/DDBJ databases">
        <title>Pervasive Adenine N6-methylation of Active Genes in Fungi.</title>
        <authorList>
            <consortium name="DOE Joint Genome Institute"/>
            <person name="Mondo S.J."/>
            <person name="Dannebaum R.O."/>
            <person name="Kuo R.C."/>
            <person name="Labutti K."/>
            <person name="Haridas S."/>
            <person name="Kuo A."/>
            <person name="Salamov A."/>
            <person name="Ahrendt S.R."/>
            <person name="Lipzen A."/>
            <person name="Sullivan W."/>
            <person name="Andreopoulos W.B."/>
            <person name="Clum A."/>
            <person name="Lindquist E."/>
            <person name="Daum C."/>
            <person name="Ramamoorthy G.K."/>
            <person name="Gryganskyi A."/>
            <person name="Culley D."/>
            <person name="Magnuson J.K."/>
            <person name="James T.Y."/>
            <person name="O'Malley M.A."/>
            <person name="Stajich J.E."/>
            <person name="Spatafora J.W."/>
            <person name="Visel A."/>
            <person name="Grigoriev I.V."/>
        </authorList>
    </citation>
    <scope>NUCLEOTIDE SEQUENCE [LARGE SCALE GENOMIC DNA]</scope>
    <source>
        <strain evidence="2 3">NRRL 3116</strain>
    </source>
</reference>
<feature type="compositionally biased region" description="Polar residues" evidence="1">
    <location>
        <begin position="113"/>
        <end position="124"/>
    </location>
</feature>
<keyword evidence="3" id="KW-1185">Reference proteome</keyword>
<accession>A0A1Y2G9K1</accession>